<dbReference type="NCBIfam" id="TIGR03824">
    <property type="entry name" value="FlgM_jcvi"/>
    <property type="match status" value="1"/>
</dbReference>
<dbReference type="Proteomes" id="UP001324634">
    <property type="component" value="Chromosome"/>
</dbReference>
<keyword evidence="6" id="KW-0804">Transcription</keyword>
<dbReference type="InterPro" id="IPR007412">
    <property type="entry name" value="FlgM"/>
</dbReference>
<evidence type="ECO:0000313" key="12">
    <source>
        <dbReference type="Proteomes" id="UP001324634"/>
    </source>
</evidence>
<keyword evidence="12" id="KW-1185">Reference proteome</keyword>
<keyword evidence="11" id="KW-0966">Cell projection</keyword>
<reference evidence="11 12" key="1">
    <citation type="submission" date="2023-11" db="EMBL/GenBank/DDBJ databases">
        <title>Peredibacter starrii A3.12.</title>
        <authorList>
            <person name="Mitchell R.J."/>
        </authorList>
    </citation>
    <scope>NUCLEOTIDE SEQUENCE [LARGE SCALE GENOMIC DNA]</scope>
    <source>
        <strain evidence="11 12">A3.12</strain>
    </source>
</reference>
<dbReference type="RefSeq" id="WP_321395510.1">
    <property type="nucleotide sequence ID" value="NZ_CP139487.1"/>
</dbReference>
<keyword evidence="4" id="KW-1005">Bacterial flagellum biogenesis</keyword>
<feature type="domain" description="Anti-sigma-28 factor FlgM C-terminal" evidence="10">
    <location>
        <begin position="51"/>
        <end position="104"/>
    </location>
</feature>
<dbReference type="EMBL" id="CP139487">
    <property type="protein sequence ID" value="WPU65293.1"/>
    <property type="molecule type" value="Genomic_DNA"/>
</dbReference>
<dbReference type="Pfam" id="PF04316">
    <property type="entry name" value="FlgM"/>
    <property type="match status" value="1"/>
</dbReference>
<evidence type="ECO:0000256" key="7">
    <source>
        <dbReference type="ARBA" id="ARBA00024739"/>
    </source>
</evidence>
<keyword evidence="5" id="KW-0805">Transcription regulation</keyword>
<dbReference type="InterPro" id="IPR035890">
    <property type="entry name" value="Anti-sigma-28_factor_FlgM_sf"/>
</dbReference>
<feature type="compositionally biased region" description="Basic and acidic residues" evidence="9">
    <location>
        <begin position="35"/>
        <end position="47"/>
    </location>
</feature>
<dbReference type="AlphaFoldDB" id="A0AAX4HPP4"/>
<feature type="compositionally biased region" description="Polar residues" evidence="9">
    <location>
        <begin position="15"/>
        <end position="25"/>
    </location>
</feature>
<name>A0AAX4HPP4_9BACT</name>
<dbReference type="InterPro" id="IPR031316">
    <property type="entry name" value="FlgM_C"/>
</dbReference>
<comment type="similarity">
    <text evidence="1">Belongs to the FlgM family.</text>
</comment>
<gene>
    <name evidence="11" type="primary">flgM</name>
    <name evidence="11" type="ORF">SOO65_00865</name>
</gene>
<evidence type="ECO:0000256" key="1">
    <source>
        <dbReference type="ARBA" id="ARBA00005322"/>
    </source>
</evidence>
<accession>A0AAX4HPP4</accession>
<dbReference type="GO" id="GO:0044781">
    <property type="term" value="P:bacterial-type flagellum organization"/>
    <property type="evidence" value="ECO:0007669"/>
    <property type="project" value="UniProtKB-KW"/>
</dbReference>
<evidence type="ECO:0000256" key="2">
    <source>
        <dbReference type="ARBA" id="ARBA00017823"/>
    </source>
</evidence>
<evidence type="ECO:0000256" key="8">
    <source>
        <dbReference type="ARBA" id="ARBA00030117"/>
    </source>
</evidence>
<comment type="function">
    <text evidence="7">Responsible for the coupling of flagellin expression to flagellar assembly by preventing expression of the flagellin genes when a component of the middle class of proteins is defective. It negatively regulates flagellar genes by inhibiting the activity of FliA by directly binding to FliA.</text>
</comment>
<feature type="region of interest" description="Disordered" evidence="9">
    <location>
        <begin position="1"/>
        <end position="47"/>
    </location>
</feature>
<keyword evidence="11" id="KW-0969">Cilium</keyword>
<sequence>MSSIDTRSAFFPRSRSAQAESTKQSGKVDAPQRNSMERATELTEKTATDAKVNIGDGVKDFARIKKAAMSAPETDNSEKIARLKAQIAAGSYEIDYDGLADKILTSEF</sequence>
<organism evidence="11 12">
    <name type="scientific">Peredibacter starrii</name>
    <dbReference type="NCBI Taxonomy" id="28202"/>
    <lineage>
        <taxon>Bacteria</taxon>
        <taxon>Pseudomonadati</taxon>
        <taxon>Bdellovibrionota</taxon>
        <taxon>Bacteriovoracia</taxon>
        <taxon>Bacteriovoracales</taxon>
        <taxon>Bacteriovoracaceae</taxon>
        <taxon>Peredibacter</taxon>
    </lineage>
</organism>
<evidence type="ECO:0000313" key="11">
    <source>
        <dbReference type="EMBL" id="WPU65293.1"/>
    </source>
</evidence>
<protein>
    <recommendedName>
        <fullName evidence="2">Negative regulator of flagellin synthesis</fullName>
    </recommendedName>
    <alternativeName>
        <fullName evidence="8">Anti-sigma-28 factor</fullName>
    </alternativeName>
</protein>
<dbReference type="KEGG" id="psti:SOO65_00865"/>
<dbReference type="SUPFAM" id="SSF101498">
    <property type="entry name" value="Anti-sigma factor FlgM"/>
    <property type="match status" value="1"/>
</dbReference>
<keyword evidence="3" id="KW-0678">Repressor</keyword>
<evidence type="ECO:0000256" key="6">
    <source>
        <dbReference type="ARBA" id="ARBA00023163"/>
    </source>
</evidence>
<proteinExistence type="inferred from homology"/>
<evidence type="ECO:0000256" key="9">
    <source>
        <dbReference type="SAM" id="MobiDB-lite"/>
    </source>
</evidence>
<evidence type="ECO:0000256" key="5">
    <source>
        <dbReference type="ARBA" id="ARBA00023015"/>
    </source>
</evidence>
<evidence type="ECO:0000259" key="10">
    <source>
        <dbReference type="Pfam" id="PF04316"/>
    </source>
</evidence>
<keyword evidence="11" id="KW-0282">Flagellum</keyword>
<evidence type="ECO:0000256" key="4">
    <source>
        <dbReference type="ARBA" id="ARBA00022795"/>
    </source>
</evidence>
<dbReference type="GO" id="GO:0045892">
    <property type="term" value="P:negative regulation of DNA-templated transcription"/>
    <property type="evidence" value="ECO:0007669"/>
    <property type="project" value="InterPro"/>
</dbReference>
<evidence type="ECO:0000256" key="3">
    <source>
        <dbReference type="ARBA" id="ARBA00022491"/>
    </source>
</evidence>